<feature type="domain" description="SGNH hydrolase-type esterase" evidence="2">
    <location>
        <begin position="52"/>
        <end position="226"/>
    </location>
</feature>
<accession>A0A2S9IZW5</accession>
<dbReference type="AlphaFoldDB" id="A0A2S9IZW5"/>
<dbReference type="SUPFAM" id="SSF52266">
    <property type="entry name" value="SGNH hydrolase"/>
    <property type="match status" value="1"/>
</dbReference>
<dbReference type="GO" id="GO:0004622">
    <property type="term" value="F:phosphatidylcholine lysophospholipase activity"/>
    <property type="evidence" value="ECO:0007669"/>
    <property type="project" value="TreeGrafter"/>
</dbReference>
<evidence type="ECO:0000256" key="1">
    <source>
        <dbReference type="SAM" id="SignalP"/>
    </source>
</evidence>
<dbReference type="PANTHER" id="PTHR30383">
    <property type="entry name" value="THIOESTERASE 1/PROTEASE 1/LYSOPHOSPHOLIPASE L1"/>
    <property type="match status" value="1"/>
</dbReference>
<dbReference type="OrthoDB" id="9796689at2"/>
<dbReference type="Proteomes" id="UP000239711">
    <property type="component" value="Unassembled WGS sequence"/>
</dbReference>
<proteinExistence type="predicted"/>
<feature type="signal peptide" evidence="1">
    <location>
        <begin position="1"/>
        <end position="22"/>
    </location>
</feature>
<dbReference type="PANTHER" id="PTHR30383:SF5">
    <property type="entry name" value="SGNH HYDROLASE-TYPE ESTERASE DOMAIN-CONTAINING PROTEIN"/>
    <property type="match status" value="1"/>
</dbReference>
<sequence>MLKKVFFYTFCFFMCLAINANAQKGAIDNLAALKQELTKVFPHNRTINLVFHGHSVPSGYWSNQEVHTLDSYPYILLSLLKKEYPKAVINIITTSIGGEHAEKGAARFTSDVLPHRPDVIFIDYALNDLGLGLERAHVAWEKMIREAKAQDKSVVLLTPSPDQRQDMGNTGNLLSKHAQQVRKLAVKYGLPVADSYTAFESVFKDKGTIAPLMSHVNHPNRLGHELIANEIFKLLKR</sequence>
<keyword evidence="1" id="KW-0732">Signal</keyword>
<organism evidence="3 4">
    <name type="scientific">Sphingobacterium haloxyli</name>
    <dbReference type="NCBI Taxonomy" id="2100533"/>
    <lineage>
        <taxon>Bacteria</taxon>
        <taxon>Pseudomonadati</taxon>
        <taxon>Bacteroidota</taxon>
        <taxon>Sphingobacteriia</taxon>
        <taxon>Sphingobacteriales</taxon>
        <taxon>Sphingobacteriaceae</taxon>
        <taxon>Sphingobacterium</taxon>
    </lineage>
</organism>
<evidence type="ECO:0000259" key="2">
    <source>
        <dbReference type="Pfam" id="PF13472"/>
    </source>
</evidence>
<dbReference type="RefSeq" id="WP_105718318.1">
    <property type="nucleotide sequence ID" value="NZ_PVBQ01000018.1"/>
</dbReference>
<protein>
    <submittedName>
        <fullName evidence="3">Lipase</fullName>
    </submittedName>
</protein>
<name>A0A2S9IZW5_9SPHI</name>
<feature type="chain" id="PRO_5015631026" evidence="1">
    <location>
        <begin position="23"/>
        <end position="237"/>
    </location>
</feature>
<evidence type="ECO:0000313" key="3">
    <source>
        <dbReference type="EMBL" id="PRD46069.1"/>
    </source>
</evidence>
<gene>
    <name evidence="3" type="ORF">C5745_17550</name>
</gene>
<dbReference type="Gene3D" id="3.40.50.1110">
    <property type="entry name" value="SGNH hydrolase"/>
    <property type="match status" value="1"/>
</dbReference>
<evidence type="ECO:0000313" key="4">
    <source>
        <dbReference type="Proteomes" id="UP000239711"/>
    </source>
</evidence>
<reference evidence="3 4" key="1">
    <citation type="submission" date="2018-02" db="EMBL/GenBank/DDBJ databases">
        <title>The draft genome of Sphingobacterium sp. 5JN-11.</title>
        <authorList>
            <person name="Liu L."/>
            <person name="Li L."/>
            <person name="Liang L."/>
            <person name="Zhang X."/>
            <person name="Wang T."/>
        </authorList>
    </citation>
    <scope>NUCLEOTIDE SEQUENCE [LARGE SCALE GENOMIC DNA]</scope>
    <source>
        <strain evidence="3 4">5JN-11</strain>
    </source>
</reference>
<dbReference type="InterPro" id="IPR013830">
    <property type="entry name" value="SGNH_hydro"/>
</dbReference>
<comment type="caution">
    <text evidence="3">The sequence shown here is derived from an EMBL/GenBank/DDBJ whole genome shotgun (WGS) entry which is preliminary data.</text>
</comment>
<dbReference type="Pfam" id="PF13472">
    <property type="entry name" value="Lipase_GDSL_2"/>
    <property type="match status" value="1"/>
</dbReference>
<dbReference type="InterPro" id="IPR036514">
    <property type="entry name" value="SGNH_hydro_sf"/>
</dbReference>
<dbReference type="EMBL" id="PVBQ01000018">
    <property type="protein sequence ID" value="PRD46069.1"/>
    <property type="molecule type" value="Genomic_DNA"/>
</dbReference>
<keyword evidence="4" id="KW-1185">Reference proteome</keyword>
<dbReference type="InterPro" id="IPR051532">
    <property type="entry name" value="Ester_Hydrolysis_Enzymes"/>
</dbReference>